<dbReference type="PANTHER" id="PTHR30417:SF1">
    <property type="entry name" value="N-ACETYLMURAMOYL-L-ALANINE AMIDASE AMID"/>
    <property type="match status" value="1"/>
</dbReference>
<dbReference type="AlphaFoldDB" id="A0A3D5J560"/>
<dbReference type="Pfam" id="PF01510">
    <property type="entry name" value="Amidase_2"/>
    <property type="match status" value="1"/>
</dbReference>
<accession>A0A3D5J560</accession>
<dbReference type="CDD" id="cd06583">
    <property type="entry name" value="PGRP"/>
    <property type="match status" value="1"/>
</dbReference>
<dbReference type="OMA" id="LNHCAIG"/>
<comment type="caution">
    <text evidence="6">The sequence shown here is derived from an EMBL/GenBank/DDBJ whole genome shotgun (WGS) entry which is preliminary data.</text>
</comment>
<dbReference type="SMART" id="SM00644">
    <property type="entry name" value="Ami_2"/>
    <property type="match status" value="1"/>
</dbReference>
<protein>
    <recommendedName>
        <fullName evidence="2">N-acetylmuramoyl-L-alanine amidase</fullName>
        <ecNumber evidence="2">3.5.1.28</ecNumber>
    </recommendedName>
</protein>
<evidence type="ECO:0000259" key="5">
    <source>
        <dbReference type="SMART" id="SM00644"/>
    </source>
</evidence>
<dbReference type="GO" id="GO:0008745">
    <property type="term" value="F:N-acetylmuramoyl-L-alanine amidase activity"/>
    <property type="evidence" value="ECO:0007669"/>
    <property type="project" value="UniProtKB-EC"/>
</dbReference>
<feature type="domain" description="N-acetylmuramoyl-L-alanine amidase" evidence="5">
    <location>
        <begin position="53"/>
        <end position="195"/>
    </location>
</feature>
<keyword evidence="4" id="KW-0961">Cell wall biogenesis/degradation</keyword>
<dbReference type="InterPro" id="IPR051206">
    <property type="entry name" value="NAMLAA_amidase_2"/>
</dbReference>
<comment type="catalytic activity">
    <reaction evidence="1">
        <text>Hydrolyzes the link between N-acetylmuramoyl residues and L-amino acid residues in certain cell-wall glycopeptides.</text>
        <dbReference type="EC" id="3.5.1.28"/>
    </reaction>
</comment>
<dbReference type="InterPro" id="IPR036505">
    <property type="entry name" value="Amidase/PGRP_sf"/>
</dbReference>
<evidence type="ECO:0000313" key="7">
    <source>
        <dbReference type="Proteomes" id="UP000264330"/>
    </source>
</evidence>
<dbReference type="SUPFAM" id="SSF55846">
    <property type="entry name" value="N-acetylmuramoyl-L-alanine amidase-like"/>
    <property type="match status" value="1"/>
</dbReference>
<evidence type="ECO:0000313" key="6">
    <source>
        <dbReference type="EMBL" id="HCV82572.1"/>
    </source>
</evidence>
<evidence type="ECO:0000256" key="2">
    <source>
        <dbReference type="ARBA" id="ARBA00011901"/>
    </source>
</evidence>
<evidence type="ECO:0000256" key="4">
    <source>
        <dbReference type="ARBA" id="ARBA00023316"/>
    </source>
</evidence>
<reference evidence="6 7" key="1">
    <citation type="journal article" date="2018" name="Nat. Biotechnol.">
        <title>A standardized bacterial taxonomy based on genome phylogeny substantially revises the tree of life.</title>
        <authorList>
            <person name="Parks D.H."/>
            <person name="Chuvochina M."/>
            <person name="Waite D.W."/>
            <person name="Rinke C."/>
            <person name="Skarshewski A."/>
            <person name="Chaumeil P.A."/>
            <person name="Hugenholtz P."/>
        </authorList>
    </citation>
    <scope>NUCLEOTIDE SEQUENCE [LARGE SCALE GENOMIC DNA]</scope>
    <source>
        <strain evidence="6">UBA9359</strain>
    </source>
</reference>
<dbReference type="Gene3D" id="3.40.80.10">
    <property type="entry name" value="Peptidoglycan recognition protein-like"/>
    <property type="match status" value="1"/>
</dbReference>
<dbReference type="InterPro" id="IPR002502">
    <property type="entry name" value="Amidase_domain"/>
</dbReference>
<sequence>MGEFGGINRSIIIFLLFNIVVKSILFSQEIIDKPIQFTEERKQLSLEYLEQHYGIAQKEPIITPRMIVLHWTAIPSFKKSFDAFDDVHLPNARTEIKDASTLNVSIQFLIDRDGQIYRLMPETWMARHVIGLNHVAIGVENVGGAKKPLTKAQLKSNIWLVEYLKAKYETIEYLIGHYEYKTFENSNLWLEKDENYRTNKIDPGVNFMKKVRKATQYLDLKGAI</sequence>
<evidence type="ECO:0000256" key="3">
    <source>
        <dbReference type="ARBA" id="ARBA00022801"/>
    </source>
</evidence>
<dbReference type="PANTHER" id="PTHR30417">
    <property type="entry name" value="N-ACETYLMURAMOYL-L-ALANINE AMIDASE AMID"/>
    <property type="match status" value="1"/>
</dbReference>
<dbReference type="RefSeq" id="WP_013073186.1">
    <property type="nucleotide sequence ID" value="NZ_CAJXAW010000018.1"/>
</dbReference>
<dbReference type="GO" id="GO:0071555">
    <property type="term" value="P:cell wall organization"/>
    <property type="evidence" value="ECO:0007669"/>
    <property type="project" value="UniProtKB-KW"/>
</dbReference>
<organism evidence="6 7">
    <name type="scientific">Zunongwangia profunda</name>
    <dbReference type="NCBI Taxonomy" id="398743"/>
    <lineage>
        <taxon>Bacteria</taxon>
        <taxon>Pseudomonadati</taxon>
        <taxon>Bacteroidota</taxon>
        <taxon>Flavobacteriia</taxon>
        <taxon>Flavobacteriales</taxon>
        <taxon>Flavobacteriaceae</taxon>
        <taxon>Zunongwangia</taxon>
    </lineage>
</organism>
<proteinExistence type="predicted"/>
<dbReference type="Proteomes" id="UP000264330">
    <property type="component" value="Unassembled WGS sequence"/>
</dbReference>
<gene>
    <name evidence="6" type="ORF">DGQ38_16150</name>
</gene>
<keyword evidence="3" id="KW-0378">Hydrolase</keyword>
<evidence type="ECO:0000256" key="1">
    <source>
        <dbReference type="ARBA" id="ARBA00001561"/>
    </source>
</evidence>
<dbReference type="GO" id="GO:0009254">
    <property type="term" value="P:peptidoglycan turnover"/>
    <property type="evidence" value="ECO:0007669"/>
    <property type="project" value="TreeGrafter"/>
</dbReference>
<dbReference type="GO" id="GO:0009253">
    <property type="term" value="P:peptidoglycan catabolic process"/>
    <property type="evidence" value="ECO:0007669"/>
    <property type="project" value="InterPro"/>
</dbReference>
<name>A0A3D5J560_9FLAO</name>
<dbReference type="EC" id="3.5.1.28" evidence="2"/>
<dbReference type="EMBL" id="DPMF01000373">
    <property type="protein sequence ID" value="HCV82572.1"/>
    <property type="molecule type" value="Genomic_DNA"/>
</dbReference>